<dbReference type="Proteomes" id="UP000288805">
    <property type="component" value="Unassembled WGS sequence"/>
</dbReference>
<evidence type="ECO:0000256" key="1">
    <source>
        <dbReference type="SAM" id="MobiDB-lite"/>
    </source>
</evidence>
<evidence type="ECO:0000313" key="2">
    <source>
        <dbReference type="EMBL" id="RVW62561.1"/>
    </source>
</evidence>
<dbReference type="EMBL" id="QGNW01000768">
    <property type="protein sequence ID" value="RVW62561.1"/>
    <property type="molecule type" value="Genomic_DNA"/>
</dbReference>
<accession>A0A438FRK1</accession>
<protein>
    <recommendedName>
        <fullName evidence="4">DUF4283 domain-containing protein</fullName>
    </recommendedName>
</protein>
<dbReference type="PANTHER" id="PTHR34427:SF5">
    <property type="entry name" value="DUF4283 DOMAIN-CONTAINING PROTEIN"/>
    <property type="match status" value="1"/>
</dbReference>
<name>A0A438FRK1_VITVI</name>
<gene>
    <name evidence="2" type="ORF">CK203_063155</name>
</gene>
<dbReference type="AlphaFoldDB" id="A0A438FRK1"/>
<comment type="caution">
    <text evidence="2">The sequence shown here is derived from an EMBL/GenBank/DDBJ whole genome shotgun (WGS) entry which is preliminary data.</text>
</comment>
<dbReference type="PANTHER" id="PTHR34427">
    <property type="entry name" value="DUF4283 DOMAIN PROTEIN"/>
    <property type="match status" value="1"/>
</dbReference>
<organism evidence="2 3">
    <name type="scientific">Vitis vinifera</name>
    <name type="common">Grape</name>
    <dbReference type="NCBI Taxonomy" id="29760"/>
    <lineage>
        <taxon>Eukaryota</taxon>
        <taxon>Viridiplantae</taxon>
        <taxon>Streptophyta</taxon>
        <taxon>Embryophyta</taxon>
        <taxon>Tracheophyta</taxon>
        <taxon>Spermatophyta</taxon>
        <taxon>Magnoliopsida</taxon>
        <taxon>eudicotyledons</taxon>
        <taxon>Gunneridae</taxon>
        <taxon>Pentapetalae</taxon>
        <taxon>rosids</taxon>
        <taxon>Vitales</taxon>
        <taxon>Vitaceae</taxon>
        <taxon>Viteae</taxon>
        <taxon>Vitis</taxon>
    </lineage>
</organism>
<feature type="region of interest" description="Disordered" evidence="1">
    <location>
        <begin position="61"/>
        <end position="84"/>
    </location>
</feature>
<reference evidence="2 3" key="1">
    <citation type="journal article" date="2018" name="PLoS Genet.">
        <title>Population sequencing reveals clonal diversity and ancestral inbreeding in the grapevine cultivar Chardonnay.</title>
        <authorList>
            <person name="Roach M.J."/>
            <person name="Johnson D.L."/>
            <person name="Bohlmann J."/>
            <person name="van Vuuren H.J."/>
            <person name="Jones S.J."/>
            <person name="Pretorius I.S."/>
            <person name="Schmidt S.A."/>
            <person name="Borneman A.R."/>
        </authorList>
    </citation>
    <scope>NUCLEOTIDE SEQUENCE [LARGE SCALE GENOMIC DNA]</scope>
    <source>
        <strain evidence="3">cv. Chardonnay</strain>
        <tissue evidence="2">Leaf</tissue>
    </source>
</reference>
<evidence type="ECO:0000313" key="3">
    <source>
        <dbReference type="Proteomes" id="UP000288805"/>
    </source>
</evidence>
<evidence type="ECO:0008006" key="4">
    <source>
        <dbReference type="Google" id="ProtNLM"/>
    </source>
</evidence>
<sequence>MLVGGRRGWRRRRVAGKGLTRPHAPAREMQSPAGKWRVAGAWILFWCRCLHKSWRSPPGAPSGMVGVGKIGRRKSSPESSPENFAGGEWFLTTFRLTESIGRWGRSGEVVQSLGGWREGFRLERCANGGEIHSVMCLLRRVRGFPWSSLMGEVSLGGGMSWWEKLHLLEVVLKAETKIVGSTTEKWRSSLVDSKKGSYVEAVKKDLRMVGEAVWVQIGEWDVQSRLDQLNCCPVGKFEEDPKSKPDLLSLRNWDGSEAERVLARGSKRLKGKIVHLESQEVFKKLGDCCGGFLAVDEDTAMLSHLQWARILVKSDDKGLPGSLQRSTRCNGSKEIVDIEQSAGGSVSLSGEGRKRVGVGAAFGPAFPAAELSEKCGGDGGAAEVQRG</sequence>
<proteinExistence type="predicted"/>